<dbReference type="GO" id="GO:0005634">
    <property type="term" value="C:nucleus"/>
    <property type="evidence" value="ECO:0007669"/>
    <property type="project" value="TreeGrafter"/>
</dbReference>
<evidence type="ECO:0000313" key="9">
    <source>
        <dbReference type="Proteomes" id="UP001320420"/>
    </source>
</evidence>
<comment type="caution">
    <text evidence="8">The sequence shown here is derived from an EMBL/GenBank/DDBJ whole genome shotgun (WGS) entry which is preliminary data.</text>
</comment>
<keyword evidence="5" id="KW-0963">Cytoplasm</keyword>
<dbReference type="AlphaFoldDB" id="A0AAN9YX11"/>
<dbReference type="GO" id="GO:0005737">
    <property type="term" value="C:cytoplasm"/>
    <property type="evidence" value="ECO:0007669"/>
    <property type="project" value="UniProtKB-SubCell"/>
</dbReference>
<comment type="similarity">
    <text evidence="3">Belongs to the RTC5 family.</text>
</comment>
<evidence type="ECO:0000256" key="3">
    <source>
        <dbReference type="ARBA" id="ARBA00006731"/>
    </source>
</evidence>
<gene>
    <name evidence="8" type="primary">RTC5</name>
    <name evidence="8" type="ORF">SLS62_000936</name>
</gene>
<dbReference type="Proteomes" id="UP001320420">
    <property type="component" value="Unassembled WGS sequence"/>
</dbReference>
<comment type="subcellular location">
    <subcellularLocation>
        <location evidence="2">Cytoplasm</location>
    </subcellularLocation>
</comment>
<evidence type="ECO:0000256" key="6">
    <source>
        <dbReference type="SAM" id="MobiDB-lite"/>
    </source>
</evidence>
<evidence type="ECO:0000259" key="7">
    <source>
        <dbReference type="PROSITE" id="PS51886"/>
    </source>
</evidence>
<feature type="domain" description="TLDc" evidence="7">
    <location>
        <begin position="354"/>
        <end position="602"/>
    </location>
</feature>
<accession>A0AAN9YX11</accession>
<evidence type="ECO:0000256" key="2">
    <source>
        <dbReference type="ARBA" id="ARBA00004496"/>
    </source>
</evidence>
<evidence type="ECO:0000256" key="4">
    <source>
        <dbReference type="ARBA" id="ARBA00015163"/>
    </source>
</evidence>
<feature type="region of interest" description="Disordered" evidence="6">
    <location>
        <begin position="520"/>
        <end position="540"/>
    </location>
</feature>
<feature type="compositionally biased region" description="Low complexity" evidence="6">
    <location>
        <begin position="524"/>
        <end position="535"/>
    </location>
</feature>
<evidence type="ECO:0000256" key="5">
    <source>
        <dbReference type="ARBA" id="ARBA00022490"/>
    </source>
</evidence>
<dbReference type="PROSITE" id="PS51886">
    <property type="entry name" value="TLDC"/>
    <property type="match status" value="1"/>
</dbReference>
<evidence type="ECO:0000313" key="8">
    <source>
        <dbReference type="EMBL" id="KAK7756920.1"/>
    </source>
</evidence>
<dbReference type="Pfam" id="PF07534">
    <property type="entry name" value="TLD"/>
    <property type="match status" value="1"/>
</dbReference>
<dbReference type="EMBL" id="JAKJXP020000004">
    <property type="protein sequence ID" value="KAK7756920.1"/>
    <property type="molecule type" value="Genomic_DNA"/>
</dbReference>
<dbReference type="PANTHER" id="PTHR23354">
    <property type="entry name" value="NUCLEOLAR PROTEIN 7/ESTROGEN RECEPTOR COACTIVATOR-RELATED"/>
    <property type="match status" value="1"/>
</dbReference>
<dbReference type="InterPro" id="IPR006571">
    <property type="entry name" value="TLDc_dom"/>
</dbReference>
<dbReference type="PANTHER" id="PTHR23354:SF130">
    <property type="entry name" value="RESTRICTION OF TELOMERE CAPPING PROTEIN 5"/>
    <property type="match status" value="1"/>
</dbReference>
<organism evidence="8 9">
    <name type="scientific">Diatrype stigma</name>
    <dbReference type="NCBI Taxonomy" id="117547"/>
    <lineage>
        <taxon>Eukaryota</taxon>
        <taxon>Fungi</taxon>
        <taxon>Dikarya</taxon>
        <taxon>Ascomycota</taxon>
        <taxon>Pezizomycotina</taxon>
        <taxon>Sordariomycetes</taxon>
        <taxon>Xylariomycetidae</taxon>
        <taxon>Xylariales</taxon>
        <taxon>Diatrypaceae</taxon>
        <taxon>Diatrype</taxon>
    </lineage>
</organism>
<dbReference type="GO" id="GO:0006979">
    <property type="term" value="P:response to oxidative stress"/>
    <property type="evidence" value="ECO:0007669"/>
    <property type="project" value="TreeGrafter"/>
</dbReference>
<evidence type="ECO:0000256" key="1">
    <source>
        <dbReference type="ARBA" id="ARBA00002738"/>
    </source>
</evidence>
<keyword evidence="9" id="KW-1185">Reference proteome</keyword>
<name>A0AAN9YX11_9PEZI</name>
<feature type="region of interest" description="Disordered" evidence="6">
    <location>
        <begin position="412"/>
        <end position="452"/>
    </location>
</feature>
<protein>
    <recommendedName>
        <fullName evidence="4">Restriction of telomere capping protein 5</fullName>
    </recommendedName>
</protein>
<proteinExistence type="inferred from homology"/>
<comment type="function">
    <text evidence="1">May be involved in a process influencing telomere capping.</text>
</comment>
<reference evidence="8 9" key="1">
    <citation type="submission" date="2024-02" db="EMBL/GenBank/DDBJ databases">
        <title>De novo assembly and annotation of 12 fungi associated with fruit tree decline syndrome in Ontario, Canada.</title>
        <authorList>
            <person name="Sulman M."/>
            <person name="Ellouze W."/>
            <person name="Ilyukhin E."/>
        </authorList>
    </citation>
    <scope>NUCLEOTIDE SEQUENCE [LARGE SCALE GENOMIC DNA]</scope>
    <source>
        <strain evidence="8 9">M11/M66-122</strain>
    </source>
</reference>
<dbReference type="SMART" id="SM00584">
    <property type="entry name" value="TLDc"/>
    <property type="match status" value="1"/>
</dbReference>
<sequence length="657" mass="71682">MGQAHSDEATPLSKEEIIAQLAEKFARRCFEPLELYSFKDTFKSLADHEPSTGIRYLKEDTIARFLELPDILAVSPVIFSMLSYIGAFPFLEDAPAVLGFEQMIMVVTIMTGRYAKVLTKSASNRRKLLFKSLAVYDRKLSEIEKQRQQSETKTVAETKASAGDNARSHALGFAVDMAGDDPDDENADDDDDELVLGAFDSLDINDAFKAGDVHSATTHGAMIPADNFRKLIMLLLLVAPLEAQENLSSYADRVQGAELECLRATAEDVLSAFLDVERSPGITFTQFRRVLPVSFPFLFDGFNPLFEHFLFSKNLDFTKRRGDAPNANANANRKPAAPQVDIQQPPLLQDAGGQIMNLSVLSQLSFFLPGSDLFRRLRLLYSGADAGFSMGSFEAKVFNWRAPTIFLVSGTRLSSDSPTGGSAGVFADSLPPKRLPNDNSGGGGGGSGDRGEEDRRLVFGAYVTQPWRQTHKECFGTAETVLFQLSPTHDVFPASALNADRVAFAKPPFPMPGISFGCPHPRSSHAMSSSSSSSKRSSDHFAATRQLGPVSLLVDSSFEFGVFTHDYTSRGGAFAAGGGGGRRRADFQERFRVDDLEVWGCGGDEEARVQRERWAWEAREAEARRRVNLGTGDRAADRALLEMAGLVGGNRSGGSMG</sequence>